<dbReference type="Pfam" id="PF06817">
    <property type="entry name" value="RVT_thumb"/>
    <property type="match status" value="1"/>
</dbReference>
<reference evidence="10 11" key="1">
    <citation type="submission" date="2018-07" db="EMBL/GenBank/DDBJ databases">
        <title>A high quality draft genome assembly of the barn swallow (H. rustica rustica).</title>
        <authorList>
            <person name="Formenti G."/>
            <person name="Chiara M."/>
            <person name="Poveda L."/>
            <person name="Francoijs K.-J."/>
            <person name="Bonisoli-Alquati A."/>
            <person name="Canova L."/>
            <person name="Gianfranceschi L."/>
            <person name="Horner D.S."/>
            <person name="Saino N."/>
        </authorList>
    </citation>
    <scope>NUCLEOTIDE SEQUENCE [LARGE SCALE GENOMIC DNA]</scope>
    <source>
        <strain evidence="10">Chelidonia</strain>
        <tissue evidence="10">Blood</tissue>
    </source>
</reference>
<dbReference type="Gene3D" id="3.30.70.270">
    <property type="match status" value="2"/>
</dbReference>
<evidence type="ECO:0000256" key="8">
    <source>
        <dbReference type="ARBA" id="ARBA00022918"/>
    </source>
</evidence>
<proteinExistence type="inferred from homology"/>
<evidence type="ECO:0000256" key="6">
    <source>
        <dbReference type="ARBA" id="ARBA00022759"/>
    </source>
</evidence>
<evidence type="ECO:0000256" key="4">
    <source>
        <dbReference type="ARBA" id="ARBA00022695"/>
    </source>
</evidence>
<dbReference type="SUPFAM" id="SSF56672">
    <property type="entry name" value="DNA/RNA polymerases"/>
    <property type="match status" value="1"/>
</dbReference>
<keyword evidence="3" id="KW-0808">Transferase</keyword>
<dbReference type="STRING" id="333673.A0A3M0KYB8"/>
<name>A0A3M0KYB8_HIRRU</name>
<evidence type="ECO:0000256" key="5">
    <source>
        <dbReference type="ARBA" id="ARBA00022722"/>
    </source>
</evidence>
<keyword evidence="11" id="KW-1185">Reference proteome</keyword>
<dbReference type="GO" id="GO:0035613">
    <property type="term" value="F:RNA stem-loop binding"/>
    <property type="evidence" value="ECO:0007669"/>
    <property type="project" value="TreeGrafter"/>
</dbReference>
<keyword evidence="8" id="KW-0695">RNA-directed DNA polymerase</keyword>
<evidence type="ECO:0000313" key="11">
    <source>
        <dbReference type="Proteomes" id="UP000269221"/>
    </source>
</evidence>
<dbReference type="InterPro" id="IPR043128">
    <property type="entry name" value="Rev_trsase/Diguanyl_cyclase"/>
</dbReference>
<gene>
    <name evidence="10" type="ORF">DUI87_05023</name>
</gene>
<dbReference type="PANTHER" id="PTHR41694:SF3">
    <property type="entry name" value="RNA-DIRECTED DNA POLYMERASE-RELATED"/>
    <property type="match status" value="1"/>
</dbReference>
<evidence type="ECO:0000259" key="9">
    <source>
        <dbReference type="PROSITE" id="PS50878"/>
    </source>
</evidence>
<comment type="caution">
    <text evidence="10">The sequence shown here is derived from an EMBL/GenBank/DDBJ whole genome shotgun (WGS) entry which is preliminary data.</text>
</comment>
<keyword evidence="5" id="KW-0540">Nuclease</keyword>
<dbReference type="PROSITE" id="PS50878">
    <property type="entry name" value="RT_POL"/>
    <property type="match status" value="1"/>
</dbReference>
<dbReference type="InterPro" id="IPR000477">
    <property type="entry name" value="RT_dom"/>
</dbReference>
<evidence type="ECO:0000256" key="2">
    <source>
        <dbReference type="ARBA" id="ARBA00012180"/>
    </source>
</evidence>
<evidence type="ECO:0000256" key="7">
    <source>
        <dbReference type="ARBA" id="ARBA00022801"/>
    </source>
</evidence>
<sequence length="229" mass="26025">MKNSPVICQWYVTSLLSPVHAAVEKAIIHHYMDDVLVCAPNGDVPTHVLDLTINALIVAGELQGSKVPRMPPWRYLGLEIRKRMIVLQKLAIKTKIRTLTDVHQLCGALNWVRPWLGLTTKDLAPLFELLKGEGELSSPRVLTPEAKKALEKVQNSMSMLQANWSELDLPFRFIIMGRLPHLHGVIFQWDQTAKKEHGGGDPLLIIEWVFLSHQRSKRKRPQELMAELI</sequence>
<keyword evidence="6" id="KW-0255">Endonuclease</keyword>
<keyword evidence="7" id="KW-0378">Hydrolase</keyword>
<feature type="domain" description="Reverse transcriptase" evidence="9">
    <location>
        <begin position="1"/>
        <end position="80"/>
    </location>
</feature>
<evidence type="ECO:0000256" key="3">
    <source>
        <dbReference type="ARBA" id="ARBA00022679"/>
    </source>
</evidence>
<dbReference type="EC" id="3.1.26.4" evidence="2"/>
<protein>
    <recommendedName>
        <fullName evidence="2">ribonuclease H</fullName>
        <ecNumber evidence="2">3.1.26.4</ecNumber>
    </recommendedName>
</protein>
<evidence type="ECO:0000256" key="1">
    <source>
        <dbReference type="ARBA" id="ARBA00010879"/>
    </source>
</evidence>
<dbReference type="InterPro" id="IPR043502">
    <property type="entry name" value="DNA/RNA_pol_sf"/>
</dbReference>
<accession>A0A3M0KYB8</accession>
<comment type="similarity">
    <text evidence="1">Belongs to the beta type-B retroviral polymerase family. HERV class-II K(HML-2) pol subfamily.</text>
</comment>
<dbReference type="OrthoDB" id="6773263at2759"/>
<evidence type="ECO:0000313" key="10">
    <source>
        <dbReference type="EMBL" id="RMC18143.1"/>
    </source>
</evidence>
<organism evidence="10 11">
    <name type="scientific">Hirundo rustica rustica</name>
    <dbReference type="NCBI Taxonomy" id="333673"/>
    <lineage>
        <taxon>Eukaryota</taxon>
        <taxon>Metazoa</taxon>
        <taxon>Chordata</taxon>
        <taxon>Craniata</taxon>
        <taxon>Vertebrata</taxon>
        <taxon>Euteleostomi</taxon>
        <taxon>Archelosauria</taxon>
        <taxon>Archosauria</taxon>
        <taxon>Dinosauria</taxon>
        <taxon>Saurischia</taxon>
        <taxon>Theropoda</taxon>
        <taxon>Coelurosauria</taxon>
        <taxon>Aves</taxon>
        <taxon>Neognathae</taxon>
        <taxon>Neoaves</taxon>
        <taxon>Telluraves</taxon>
        <taxon>Australaves</taxon>
        <taxon>Passeriformes</taxon>
        <taxon>Sylvioidea</taxon>
        <taxon>Hirundinidae</taxon>
        <taxon>Hirundo</taxon>
    </lineage>
</organism>
<dbReference type="InterPro" id="IPR010661">
    <property type="entry name" value="RVT_thumb"/>
</dbReference>
<keyword evidence="4" id="KW-0548">Nucleotidyltransferase</keyword>
<dbReference type="Proteomes" id="UP000269221">
    <property type="component" value="Unassembled WGS sequence"/>
</dbReference>
<dbReference type="PANTHER" id="PTHR41694">
    <property type="entry name" value="ENDOGENOUS RETROVIRUS GROUP K MEMBER POL PROTEIN"/>
    <property type="match status" value="1"/>
</dbReference>
<dbReference type="GO" id="GO:0004523">
    <property type="term" value="F:RNA-DNA hybrid ribonuclease activity"/>
    <property type="evidence" value="ECO:0007669"/>
    <property type="project" value="UniProtKB-EC"/>
</dbReference>
<dbReference type="EMBL" id="QRBI01000097">
    <property type="protein sequence ID" value="RMC18143.1"/>
    <property type="molecule type" value="Genomic_DNA"/>
</dbReference>
<dbReference type="GO" id="GO:0003964">
    <property type="term" value="F:RNA-directed DNA polymerase activity"/>
    <property type="evidence" value="ECO:0007669"/>
    <property type="project" value="UniProtKB-KW"/>
</dbReference>
<dbReference type="AlphaFoldDB" id="A0A3M0KYB8"/>